<evidence type="ECO:0000313" key="1">
    <source>
        <dbReference type="EMBL" id="ETJ19881.1"/>
    </source>
</evidence>
<protein>
    <submittedName>
        <fullName evidence="1">Uncharacterized protein</fullName>
    </submittedName>
</protein>
<dbReference type="AlphaFoldDB" id="W1WPQ2"/>
<gene>
    <name evidence="1" type="ORF">Q604_UNBC18464G0001</name>
</gene>
<sequence>MFARFLHRKEVIQPQVLLRLPCYDFTPIADPTLGRCLLAVSSRTLGIANSHGVTGGVYKARERIHRDILIRDY</sequence>
<name>W1WPQ2_9ZZZZ</name>
<proteinExistence type="predicted"/>
<organism evidence="1">
    <name type="scientific">human gut metagenome</name>
    <dbReference type="NCBI Taxonomy" id="408170"/>
    <lineage>
        <taxon>unclassified sequences</taxon>
        <taxon>metagenomes</taxon>
        <taxon>organismal metagenomes</taxon>
    </lineage>
</organism>
<comment type="caution">
    <text evidence="1">The sequence shown here is derived from an EMBL/GenBank/DDBJ whole genome shotgun (WGS) entry which is preliminary data.</text>
</comment>
<dbReference type="AntiFam" id="ANF00029">
    <property type="entry name" value="Antisense to 16S rRNA"/>
</dbReference>
<accession>W1WPQ2</accession>
<dbReference type="EMBL" id="AZMM01018464">
    <property type="protein sequence ID" value="ETJ19881.1"/>
    <property type="molecule type" value="Genomic_DNA"/>
</dbReference>
<reference evidence="1" key="1">
    <citation type="submission" date="2013-12" db="EMBL/GenBank/DDBJ databases">
        <title>A Varibaculum cambriense genome reconstructed from a premature infant gut community with otherwise low bacterial novelty that shifts toward anaerobic metabolism during the third week of life.</title>
        <authorList>
            <person name="Brown C.T."/>
            <person name="Sharon I."/>
            <person name="Thomas B.C."/>
            <person name="Castelle C.J."/>
            <person name="Morowitz M.J."/>
            <person name="Banfield J.F."/>
        </authorList>
    </citation>
    <scope>NUCLEOTIDE SEQUENCE</scope>
</reference>